<reference evidence="1" key="1">
    <citation type="submission" date="2020-08" db="EMBL/GenBank/DDBJ databases">
        <title>Genome public.</title>
        <authorList>
            <person name="Liu C."/>
            <person name="Sun Q."/>
        </authorList>
    </citation>
    <scope>NUCLEOTIDE SEQUENCE</scope>
    <source>
        <strain evidence="1">NSJ-51</strain>
    </source>
</reference>
<dbReference type="RefSeq" id="WP_186908143.1">
    <property type="nucleotide sequence ID" value="NZ_JACOPP010000015.1"/>
</dbReference>
<keyword evidence="2" id="KW-1185">Reference proteome</keyword>
<evidence type="ECO:0000313" key="1">
    <source>
        <dbReference type="EMBL" id="MBC5734252.1"/>
    </source>
</evidence>
<name>A0A8J6M5W9_9FIRM</name>
<sequence>MGIPFYAKNAENQGYIKNMEVAGYHDLNGIMAFQMALHKTEDGCYYLYCGSFKGAGVTILNVTDPGNIRFVDYFEVCDPQVYKKQSTPKIQIAENLMVVALGGGIPYLHGCKWEDKCISGINIYSIKDPEKPELLSHWETGFEGGMGVHRFMYNGGPYLYLTADCPGYIAEILRILDISDPKEPREIGRWWKPEQFADGQIDGTYPVGHMDEKDWPHLHGPAYVQDGKAYCGYWAGGGVILDMKDVTRPKLLGQIMMQPPFSGKRAGARCHTFLPLAGRNFAVLSNEGERFMSWNKELLSKEYDVVQGGAQPMNNLHMIDVSDPSDPTLVAEFPYPEVPADFPYPNFNNCGIGCQGPFGPHNLHEPMGKPGLEENPNRVYCCYFHAGLRVYDVSDPYYIKELAYFIPPNPERPLFDVPQPGPLLGTTEDCVVDDRGYIYVDTFHDGVYILRMKLD</sequence>
<accession>A0A8J6M5W9</accession>
<gene>
    <name evidence="1" type="ORF">H8S57_11010</name>
</gene>
<dbReference type="InterPro" id="IPR013211">
    <property type="entry name" value="LVIVD"/>
</dbReference>
<evidence type="ECO:0008006" key="3">
    <source>
        <dbReference type="Google" id="ProtNLM"/>
    </source>
</evidence>
<dbReference type="EMBL" id="JACOPP010000015">
    <property type="protein sequence ID" value="MBC5734252.1"/>
    <property type="molecule type" value="Genomic_DNA"/>
</dbReference>
<dbReference type="Pfam" id="PF08309">
    <property type="entry name" value="LVIVD"/>
    <property type="match status" value="2"/>
</dbReference>
<organism evidence="1 2">
    <name type="scientific">Lawsonibacter hominis</name>
    <dbReference type="NCBI Taxonomy" id="2763053"/>
    <lineage>
        <taxon>Bacteria</taxon>
        <taxon>Bacillati</taxon>
        <taxon>Bacillota</taxon>
        <taxon>Clostridia</taxon>
        <taxon>Eubacteriales</taxon>
        <taxon>Oscillospiraceae</taxon>
        <taxon>Lawsonibacter</taxon>
    </lineage>
</organism>
<dbReference type="AlphaFoldDB" id="A0A8J6M5W9"/>
<dbReference type="Proteomes" id="UP000661435">
    <property type="component" value="Unassembled WGS sequence"/>
</dbReference>
<comment type="caution">
    <text evidence="1">The sequence shown here is derived from an EMBL/GenBank/DDBJ whole genome shotgun (WGS) entry which is preliminary data.</text>
</comment>
<protein>
    <recommendedName>
        <fullName evidence="3">LVIVD repeat protein</fullName>
    </recommendedName>
</protein>
<evidence type="ECO:0000313" key="2">
    <source>
        <dbReference type="Proteomes" id="UP000661435"/>
    </source>
</evidence>
<proteinExistence type="predicted"/>